<dbReference type="CDD" id="cd03216">
    <property type="entry name" value="ABC_Carb_Monos_I"/>
    <property type="match status" value="1"/>
</dbReference>
<evidence type="ECO:0000256" key="3">
    <source>
        <dbReference type="ARBA" id="ARBA00022475"/>
    </source>
</evidence>
<dbReference type="OrthoDB" id="9805029at2"/>
<protein>
    <submittedName>
        <fullName evidence="11">ABC transporter ATP-binding protein</fullName>
    </submittedName>
</protein>
<keyword evidence="4" id="KW-0762">Sugar transport</keyword>
<comment type="subcellular location">
    <subcellularLocation>
        <location evidence="1">Cell membrane</location>
        <topology evidence="1">Peripheral membrane protein</topology>
    </subcellularLocation>
</comment>
<dbReference type="GO" id="GO:0005886">
    <property type="term" value="C:plasma membrane"/>
    <property type="evidence" value="ECO:0007669"/>
    <property type="project" value="UniProtKB-SubCell"/>
</dbReference>
<keyword evidence="7 11" id="KW-0067">ATP-binding</keyword>
<dbReference type="CDD" id="cd03215">
    <property type="entry name" value="ABC_Carb_Monos_II"/>
    <property type="match status" value="1"/>
</dbReference>
<dbReference type="InterPro" id="IPR017871">
    <property type="entry name" value="ABC_transporter-like_CS"/>
</dbReference>
<keyword evidence="9" id="KW-0472">Membrane</keyword>
<evidence type="ECO:0000256" key="5">
    <source>
        <dbReference type="ARBA" id="ARBA00022737"/>
    </source>
</evidence>
<dbReference type="PANTHER" id="PTHR43790">
    <property type="entry name" value="CARBOHYDRATE TRANSPORT ATP-BINDING PROTEIN MG119-RELATED"/>
    <property type="match status" value="1"/>
</dbReference>
<feature type="domain" description="ABC transporter" evidence="10">
    <location>
        <begin position="266"/>
        <end position="510"/>
    </location>
</feature>
<dbReference type="InterPro" id="IPR003439">
    <property type="entry name" value="ABC_transporter-like_ATP-bd"/>
</dbReference>
<evidence type="ECO:0000256" key="6">
    <source>
        <dbReference type="ARBA" id="ARBA00022741"/>
    </source>
</evidence>
<dbReference type="GO" id="GO:0005524">
    <property type="term" value="F:ATP binding"/>
    <property type="evidence" value="ECO:0007669"/>
    <property type="project" value="UniProtKB-KW"/>
</dbReference>
<keyword evidence="8" id="KW-1278">Translocase</keyword>
<sequence length="518" mass="54257">MPQGATPLMHGQVLPPRLALTGIVKRYGAMLANDAVTLSVAPGEIHALLGENGAGKSTLMKIVYGVVAPDAGTIAWEGRPVAIPDPNAARALGIGMVFQHFSLFETLTVAENIALGLGTRQPLAALTAEIRRVAAQYGLAVEPGRHVHHLSVGERQRVEILRCLLQRPRLLILDEPTSVLTPQEAEGLFAMLRRLAEEGCSILYISHKLEEIRALCTAATVLRAGQVVARCDPRIETAESLAEMMIGGGLARTSRPPARWTGPPCLVVDGLTLAADEPFGTTLREVALELRAGEILGIAGVAGNGQKELLAALAGERRAPGARILLQGRPIGVLGPAERRDRGLHFIPEERLGRGAVAEYSLAENALLTRLNPTTAPRGLLDLRAVNALAARLITRFGVRCAGPAAQGRSLSGGNMQKFIVGREIDAGPRVLLAAHPTWGVDIGAALAIRQALLDLAAAGAGVLVVSEDLDELLEIADRIAVLSGGRLSPPVPVSQTSVEAIGLLMGGAEGVAHAVAA</sequence>
<evidence type="ECO:0000259" key="10">
    <source>
        <dbReference type="PROSITE" id="PS50893"/>
    </source>
</evidence>
<feature type="domain" description="ABC transporter" evidence="10">
    <location>
        <begin position="18"/>
        <end position="249"/>
    </location>
</feature>
<dbReference type="PROSITE" id="PS50893">
    <property type="entry name" value="ABC_TRANSPORTER_2"/>
    <property type="match status" value="2"/>
</dbReference>
<dbReference type="Gene3D" id="3.40.50.300">
    <property type="entry name" value="P-loop containing nucleotide triphosphate hydrolases"/>
    <property type="match status" value="2"/>
</dbReference>
<reference evidence="11 12" key="1">
    <citation type="submission" date="2019-03" db="EMBL/GenBank/DDBJ databases">
        <title>Paracraurococcus aquatilis NE82 genome sequence.</title>
        <authorList>
            <person name="Zhao Y."/>
            <person name="Du Z."/>
        </authorList>
    </citation>
    <scope>NUCLEOTIDE SEQUENCE [LARGE SCALE GENOMIC DNA]</scope>
    <source>
        <strain evidence="11 12">NE82</strain>
    </source>
</reference>
<accession>A0A4R4DVL0</accession>
<comment type="caution">
    <text evidence="11">The sequence shown here is derived from an EMBL/GenBank/DDBJ whole genome shotgun (WGS) entry which is preliminary data.</text>
</comment>
<evidence type="ECO:0000256" key="1">
    <source>
        <dbReference type="ARBA" id="ARBA00004202"/>
    </source>
</evidence>
<dbReference type="InterPro" id="IPR027417">
    <property type="entry name" value="P-loop_NTPase"/>
</dbReference>
<dbReference type="SMART" id="SM00382">
    <property type="entry name" value="AAA"/>
    <property type="match status" value="1"/>
</dbReference>
<dbReference type="Proteomes" id="UP000295023">
    <property type="component" value="Unassembled WGS sequence"/>
</dbReference>
<evidence type="ECO:0000313" key="11">
    <source>
        <dbReference type="EMBL" id="TCZ64490.1"/>
    </source>
</evidence>
<dbReference type="EMBL" id="SKBM01000005">
    <property type="protein sequence ID" value="TCZ64490.1"/>
    <property type="molecule type" value="Genomic_DNA"/>
</dbReference>
<evidence type="ECO:0000256" key="4">
    <source>
        <dbReference type="ARBA" id="ARBA00022597"/>
    </source>
</evidence>
<proteinExistence type="predicted"/>
<evidence type="ECO:0000256" key="8">
    <source>
        <dbReference type="ARBA" id="ARBA00022967"/>
    </source>
</evidence>
<dbReference type="FunFam" id="3.40.50.300:FF:000127">
    <property type="entry name" value="Ribose import ATP-binding protein RbsA"/>
    <property type="match status" value="1"/>
</dbReference>
<dbReference type="InterPro" id="IPR003593">
    <property type="entry name" value="AAA+_ATPase"/>
</dbReference>
<dbReference type="PANTHER" id="PTHR43790:SF4">
    <property type="entry name" value="GUANOSINE IMPORT ATP-BINDING PROTEIN NUPO"/>
    <property type="match status" value="1"/>
</dbReference>
<dbReference type="GO" id="GO:0016887">
    <property type="term" value="F:ATP hydrolysis activity"/>
    <property type="evidence" value="ECO:0007669"/>
    <property type="project" value="InterPro"/>
</dbReference>
<keyword evidence="3" id="KW-1003">Cell membrane</keyword>
<dbReference type="PROSITE" id="PS00211">
    <property type="entry name" value="ABC_TRANSPORTER_1"/>
    <property type="match status" value="2"/>
</dbReference>
<dbReference type="SUPFAM" id="SSF52540">
    <property type="entry name" value="P-loop containing nucleoside triphosphate hydrolases"/>
    <property type="match status" value="2"/>
</dbReference>
<dbReference type="Pfam" id="PF00005">
    <property type="entry name" value="ABC_tran"/>
    <property type="match status" value="2"/>
</dbReference>
<evidence type="ECO:0000313" key="12">
    <source>
        <dbReference type="Proteomes" id="UP000295023"/>
    </source>
</evidence>
<dbReference type="AlphaFoldDB" id="A0A4R4DVL0"/>
<evidence type="ECO:0000256" key="2">
    <source>
        <dbReference type="ARBA" id="ARBA00022448"/>
    </source>
</evidence>
<keyword evidence="6" id="KW-0547">Nucleotide-binding</keyword>
<keyword evidence="12" id="KW-1185">Reference proteome</keyword>
<gene>
    <name evidence="11" type="ORF">EXY23_07555</name>
</gene>
<organism evidence="11 12">
    <name type="scientific">Roseicella aquatilis</name>
    <dbReference type="NCBI Taxonomy" id="2527868"/>
    <lineage>
        <taxon>Bacteria</taxon>
        <taxon>Pseudomonadati</taxon>
        <taxon>Pseudomonadota</taxon>
        <taxon>Alphaproteobacteria</taxon>
        <taxon>Acetobacterales</taxon>
        <taxon>Roseomonadaceae</taxon>
        <taxon>Roseicella</taxon>
    </lineage>
</organism>
<evidence type="ECO:0000256" key="7">
    <source>
        <dbReference type="ARBA" id="ARBA00022840"/>
    </source>
</evidence>
<evidence type="ECO:0000256" key="9">
    <source>
        <dbReference type="ARBA" id="ARBA00023136"/>
    </source>
</evidence>
<keyword evidence="5" id="KW-0677">Repeat</keyword>
<dbReference type="InterPro" id="IPR050107">
    <property type="entry name" value="ABC_carbohydrate_import_ATPase"/>
</dbReference>
<name>A0A4R4DVL0_9PROT</name>
<keyword evidence="2" id="KW-0813">Transport</keyword>